<dbReference type="GO" id="GO:0006508">
    <property type="term" value="P:proteolysis"/>
    <property type="evidence" value="ECO:0007669"/>
    <property type="project" value="InterPro"/>
</dbReference>
<dbReference type="GO" id="GO:0016020">
    <property type="term" value="C:membrane"/>
    <property type="evidence" value="ECO:0007669"/>
    <property type="project" value="InterPro"/>
</dbReference>
<dbReference type="PANTHER" id="PTHR42837">
    <property type="entry name" value="REGULATOR OF SIGMA-E PROTEASE RSEP"/>
    <property type="match status" value="1"/>
</dbReference>
<dbReference type="AlphaFoldDB" id="A0A1E8CJ59"/>
<dbReference type="Pfam" id="PF13180">
    <property type="entry name" value="PDZ_2"/>
    <property type="match status" value="1"/>
</dbReference>
<gene>
    <name evidence="3" type="ORF">PHACT_04760</name>
</gene>
<evidence type="ECO:0000256" key="1">
    <source>
        <dbReference type="ARBA" id="ARBA00001947"/>
    </source>
</evidence>
<dbReference type="InterPro" id="IPR004387">
    <property type="entry name" value="Pept_M50_Zn"/>
</dbReference>
<dbReference type="RefSeq" id="WP_070116141.1">
    <property type="nucleotide sequence ID" value="NZ_MASR01000001.1"/>
</dbReference>
<dbReference type="InterPro" id="IPR001478">
    <property type="entry name" value="PDZ"/>
</dbReference>
<keyword evidence="4" id="KW-1185">Reference proteome</keyword>
<name>A0A1E8CJ59_9GAMM</name>
<dbReference type="InterPro" id="IPR036034">
    <property type="entry name" value="PDZ_sf"/>
</dbReference>
<dbReference type="STRING" id="1524254.PHACT_04760"/>
<dbReference type="GO" id="GO:0004222">
    <property type="term" value="F:metalloendopeptidase activity"/>
    <property type="evidence" value="ECO:0007669"/>
    <property type="project" value="InterPro"/>
</dbReference>
<dbReference type="EMBL" id="MASR01000001">
    <property type="protein sequence ID" value="OFE12530.1"/>
    <property type="molecule type" value="Genomic_DNA"/>
</dbReference>
<dbReference type="Pfam" id="PF17820">
    <property type="entry name" value="PDZ_6"/>
    <property type="match status" value="1"/>
</dbReference>
<accession>A0A1E8CJ59</accession>
<organism evidence="3 4">
    <name type="scientific">Pseudohongiella acticola</name>
    <dbReference type="NCBI Taxonomy" id="1524254"/>
    <lineage>
        <taxon>Bacteria</taxon>
        <taxon>Pseudomonadati</taxon>
        <taxon>Pseudomonadota</taxon>
        <taxon>Gammaproteobacteria</taxon>
        <taxon>Pseudomonadales</taxon>
        <taxon>Pseudohongiellaceae</taxon>
        <taxon>Pseudohongiella</taxon>
    </lineage>
</organism>
<feature type="domain" description="PDZ" evidence="2">
    <location>
        <begin position="36"/>
        <end position="113"/>
    </location>
</feature>
<dbReference type="Gene3D" id="2.30.42.10">
    <property type="match status" value="2"/>
</dbReference>
<protein>
    <recommendedName>
        <fullName evidence="2">PDZ domain-containing protein</fullName>
    </recommendedName>
</protein>
<dbReference type="InterPro" id="IPR041489">
    <property type="entry name" value="PDZ_6"/>
</dbReference>
<reference evidence="4" key="1">
    <citation type="submission" date="2016-07" db="EMBL/GenBank/DDBJ databases">
        <authorList>
            <person name="Florea S."/>
            <person name="Webb J.S."/>
            <person name="Jaromczyk J."/>
            <person name="Schardl C.L."/>
        </authorList>
    </citation>
    <scope>NUCLEOTIDE SEQUENCE [LARGE SCALE GENOMIC DNA]</scope>
    <source>
        <strain evidence="4">KCTC 42131</strain>
    </source>
</reference>
<comment type="caution">
    <text evidence="3">The sequence shown here is derived from an EMBL/GenBank/DDBJ whole genome shotgun (WGS) entry which is preliminary data.</text>
</comment>
<evidence type="ECO:0000313" key="3">
    <source>
        <dbReference type="EMBL" id="OFE12530.1"/>
    </source>
</evidence>
<dbReference type="SUPFAM" id="SSF50156">
    <property type="entry name" value="PDZ domain-like"/>
    <property type="match status" value="2"/>
</dbReference>
<dbReference type="PROSITE" id="PS51257">
    <property type="entry name" value="PROKAR_LIPOPROTEIN"/>
    <property type="match status" value="1"/>
</dbReference>
<dbReference type="PANTHER" id="PTHR42837:SF2">
    <property type="entry name" value="MEMBRANE METALLOPROTEASE ARASP2, CHLOROPLASTIC-RELATED"/>
    <property type="match status" value="1"/>
</dbReference>
<dbReference type="SMART" id="SM00228">
    <property type="entry name" value="PDZ"/>
    <property type="match status" value="2"/>
</dbReference>
<evidence type="ECO:0000313" key="4">
    <source>
        <dbReference type="Proteomes" id="UP000175669"/>
    </source>
</evidence>
<sequence length="317" mass="34260">MALKLSTFIVCLATLTACVSFEPRQRVPTLSLSPNNVMLADNNGAAQTPGVSFGLTGGINESDSLTNISVLPGIRVRAVAPGGAAERAGIRAGDVILSIDGADSNHPDVLDALALQTSEARQFAFEVRRNTTVFMASVGVTPVIAQQAAPIELYRADPVLLRAGFSTELLQDSDGKRVSGARVVRRFDDSPLMEAGIRVDDIILTLDDTRIESAQGLVDSLTQQYAPGESVTLGVSRNNAVQYQRVDLWHPGRKLSQLSLWPLFNYQSTLSPDQTRFSLGDLILFSVFSYQRTGAEREISILGLFRTASDYGELIED</sequence>
<evidence type="ECO:0000259" key="2">
    <source>
        <dbReference type="PROSITE" id="PS50106"/>
    </source>
</evidence>
<proteinExistence type="predicted"/>
<dbReference type="Proteomes" id="UP000175669">
    <property type="component" value="Unassembled WGS sequence"/>
</dbReference>
<dbReference type="PROSITE" id="PS50106">
    <property type="entry name" value="PDZ"/>
    <property type="match status" value="1"/>
</dbReference>
<comment type="cofactor">
    <cofactor evidence="1">
        <name>Zn(2+)</name>
        <dbReference type="ChEBI" id="CHEBI:29105"/>
    </cofactor>
</comment>